<evidence type="ECO:0000313" key="2">
    <source>
        <dbReference type="EMBL" id="CAA7398481.1"/>
    </source>
</evidence>
<dbReference type="EMBL" id="LR743593">
    <property type="protein sequence ID" value="CAA2622451.1"/>
    <property type="molecule type" value="Genomic_DNA"/>
</dbReference>
<proteinExistence type="predicted"/>
<keyword evidence="3" id="KW-1185">Reference proteome</keyword>
<dbReference type="EMBL" id="LR746269">
    <property type="protein sequence ID" value="CAA7398481.1"/>
    <property type="molecule type" value="Genomic_DNA"/>
</dbReference>
<reference evidence="2" key="1">
    <citation type="submission" date="2020-02" db="EMBL/GenBank/DDBJ databases">
        <authorList>
            <person name="Scholz U."/>
            <person name="Mascher M."/>
            <person name="Fiebig A."/>
        </authorList>
    </citation>
    <scope>NUCLEOTIDE SEQUENCE</scope>
</reference>
<protein>
    <submittedName>
        <fullName evidence="2">Uncharacterized protein</fullName>
    </submittedName>
</protein>
<gene>
    <name evidence="1" type="ORF">SI7747_06008490</name>
    <name evidence="2" type="ORF">SI8410_06009146</name>
</gene>
<accession>A0A7I8KLF3</accession>
<evidence type="ECO:0000313" key="3">
    <source>
        <dbReference type="Proteomes" id="UP000663760"/>
    </source>
</evidence>
<evidence type="ECO:0000313" key="1">
    <source>
        <dbReference type="EMBL" id="CAA2622451.1"/>
    </source>
</evidence>
<sequence length="75" mass="8640">MSVPASSLGAIWPSLMFLRNDRDLPAVEELQKQKENLHIVIKESSRPSQLKHNNFWFHILIGNDNSRRESKSIPS</sequence>
<dbReference type="AlphaFoldDB" id="A0A7I8KLF3"/>
<organism evidence="2 3">
    <name type="scientific">Spirodela intermedia</name>
    <name type="common">Intermediate duckweed</name>
    <dbReference type="NCBI Taxonomy" id="51605"/>
    <lineage>
        <taxon>Eukaryota</taxon>
        <taxon>Viridiplantae</taxon>
        <taxon>Streptophyta</taxon>
        <taxon>Embryophyta</taxon>
        <taxon>Tracheophyta</taxon>
        <taxon>Spermatophyta</taxon>
        <taxon>Magnoliopsida</taxon>
        <taxon>Liliopsida</taxon>
        <taxon>Araceae</taxon>
        <taxon>Lemnoideae</taxon>
        <taxon>Spirodela</taxon>
    </lineage>
</organism>
<name>A0A7I8KLF3_SPIIN</name>
<dbReference type="Proteomes" id="UP000663760">
    <property type="component" value="Chromosome 6"/>
</dbReference>